<dbReference type="AlphaFoldDB" id="H2XN46"/>
<evidence type="ECO:0000256" key="9">
    <source>
        <dbReference type="ARBA" id="ARBA00040442"/>
    </source>
</evidence>
<feature type="compositionally biased region" description="Polar residues" evidence="12">
    <location>
        <begin position="293"/>
        <end position="311"/>
    </location>
</feature>
<dbReference type="GO" id="GO:0005634">
    <property type="term" value="C:nucleus"/>
    <property type="evidence" value="ECO:0007669"/>
    <property type="project" value="UniProtKB-SubCell"/>
</dbReference>
<feature type="domain" description="C2H2-type" evidence="13">
    <location>
        <begin position="72"/>
        <end position="99"/>
    </location>
</feature>
<dbReference type="Ensembl" id="ENSCINT00000030417.1">
    <property type="protein sequence ID" value="ENSCINP00000031079.1"/>
    <property type="gene ID" value="ENSCING00000021874.1"/>
</dbReference>
<keyword evidence="15" id="KW-1185">Reference proteome</keyword>
<evidence type="ECO:0000256" key="2">
    <source>
        <dbReference type="ARBA" id="ARBA00022723"/>
    </source>
</evidence>
<evidence type="ECO:0000313" key="15">
    <source>
        <dbReference type="Proteomes" id="UP000008144"/>
    </source>
</evidence>
<sequence length="311" mass="35009">MQQTNDVSTFGLNNSSVSNSFVETFNLQTQEASNSFKDSEKERNKCPHCPFTTAWKSSLSVHIKTHTNERPWKCALCNKHFKLKHHLKCHLLTHSNKQAKCNLCSFRCSDSRMLQRHKLLSHKVGFKKRMTPRPTLTMPMTKEFAATADNTFNSFFGHSNDQAATLGQPANVLDTPGFGYKVPAIPTQNESFQPPEIRKSPNRVLWQRSVPTHQFNQQPNAISSSNLHQRWPIITTCASTQDCLPPEKAMYRRKSSDLASVSSTDSTPILVKQERPHVVESSSEPTPTCFAFPSQSSDLQQIVSADESNTS</sequence>
<keyword evidence="5" id="KW-0862">Zinc</keyword>
<dbReference type="PROSITE" id="PS00028">
    <property type="entry name" value="ZINC_FINGER_C2H2_1"/>
    <property type="match status" value="1"/>
</dbReference>
<evidence type="ECO:0000256" key="7">
    <source>
        <dbReference type="ARBA" id="ARBA00023242"/>
    </source>
</evidence>
<keyword evidence="3" id="KW-0677">Repeat</keyword>
<dbReference type="Pfam" id="PF13909">
    <property type="entry name" value="zf-H2C2_5"/>
    <property type="match status" value="1"/>
</dbReference>
<organism evidence="14 15">
    <name type="scientific">Ciona intestinalis</name>
    <name type="common">Transparent sea squirt</name>
    <name type="synonym">Ascidia intestinalis</name>
    <dbReference type="NCBI Taxonomy" id="7719"/>
    <lineage>
        <taxon>Eukaryota</taxon>
        <taxon>Metazoa</taxon>
        <taxon>Chordata</taxon>
        <taxon>Tunicata</taxon>
        <taxon>Ascidiacea</taxon>
        <taxon>Phlebobranchia</taxon>
        <taxon>Cionidae</taxon>
        <taxon>Ciona</taxon>
    </lineage>
</organism>
<evidence type="ECO:0000256" key="8">
    <source>
        <dbReference type="ARBA" id="ARBA00038390"/>
    </source>
</evidence>
<keyword evidence="2" id="KW-0479">Metal-binding</keyword>
<dbReference type="InterPro" id="IPR013087">
    <property type="entry name" value="Znf_C2H2_type"/>
</dbReference>
<dbReference type="Gene3D" id="3.30.160.60">
    <property type="entry name" value="Classic Zinc Finger"/>
    <property type="match status" value="2"/>
</dbReference>
<keyword evidence="7" id="KW-0539">Nucleus</keyword>
<dbReference type="PANTHER" id="PTHR24404:SF55">
    <property type="entry name" value="ZINC FINGER PROTEIN PEGASUS"/>
    <property type="match status" value="1"/>
</dbReference>
<evidence type="ECO:0000256" key="12">
    <source>
        <dbReference type="SAM" id="MobiDB-lite"/>
    </source>
</evidence>
<evidence type="ECO:0000259" key="13">
    <source>
        <dbReference type="PROSITE" id="PS50157"/>
    </source>
</evidence>
<reference evidence="15" key="1">
    <citation type="journal article" date="2002" name="Science">
        <title>The draft genome of Ciona intestinalis: insights into chordate and vertebrate origins.</title>
        <authorList>
            <person name="Dehal P."/>
            <person name="Satou Y."/>
            <person name="Campbell R.K."/>
            <person name="Chapman J."/>
            <person name="Degnan B."/>
            <person name="De Tomaso A."/>
            <person name="Davidson B."/>
            <person name="Di Gregorio A."/>
            <person name="Gelpke M."/>
            <person name="Goodstein D.M."/>
            <person name="Harafuji N."/>
            <person name="Hastings K.E."/>
            <person name="Ho I."/>
            <person name="Hotta K."/>
            <person name="Huang W."/>
            <person name="Kawashima T."/>
            <person name="Lemaire P."/>
            <person name="Martinez D."/>
            <person name="Meinertzhagen I.A."/>
            <person name="Necula S."/>
            <person name="Nonaka M."/>
            <person name="Putnam N."/>
            <person name="Rash S."/>
            <person name="Saiga H."/>
            <person name="Satake M."/>
            <person name="Terry A."/>
            <person name="Yamada L."/>
            <person name="Wang H.G."/>
            <person name="Awazu S."/>
            <person name="Azumi K."/>
            <person name="Boore J."/>
            <person name="Branno M."/>
            <person name="Chin-Bow S."/>
            <person name="DeSantis R."/>
            <person name="Doyle S."/>
            <person name="Francino P."/>
            <person name="Keys D.N."/>
            <person name="Haga S."/>
            <person name="Hayashi H."/>
            <person name="Hino K."/>
            <person name="Imai K.S."/>
            <person name="Inaba K."/>
            <person name="Kano S."/>
            <person name="Kobayashi K."/>
            <person name="Kobayashi M."/>
            <person name="Lee B.I."/>
            <person name="Makabe K.W."/>
            <person name="Manohar C."/>
            <person name="Matassi G."/>
            <person name="Medina M."/>
            <person name="Mochizuki Y."/>
            <person name="Mount S."/>
            <person name="Morishita T."/>
            <person name="Miura S."/>
            <person name="Nakayama A."/>
            <person name="Nishizaka S."/>
            <person name="Nomoto H."/>
            <person name="Ohta F."/>
            <person name="Oishi K."/>
            <person name="Rigoutsos I."/>
            <person name="Sano M."/>
            <person name="Sasaki A."/>
            <person name="Sasakura Y."/>
            <person name="Shoguchi E."/>
            <person name="Shin-i T."/>
            <person name="Spagnuolo A."/>
            <person name="Stainier D."/>
            <person name="Suzuki M.M."/>
            <person name="Tassy O."/>
            <person name="Takatori N."/>
            <person name="Tokuoka M."/>
            <person name="Yagi K."/>
            <person name="Yoshizaki F."/>
            <person name="Wada S."/>
            <person name="Zhang C."/>
            <person name="Hyatt P.D."/>
            <person name="Larimer F."/>
            <person name="Detter C."/>
            <person name="Doggett N."/>
            <person name="Glavina T."/>
            <person name="Hawkins T."/>
            <person name="Richardson P."/>
            <person name="Lucas S."/>
            <person name="Kohara Y."/>
            <person name="Levine M."/>
            <person name="Satoh N."/>
            <person name="Rokhsar D.S."/>
        </authorList>
    </citation>
    <scope>NUCLEOTIDE SEQUENCE [LARGE SCALE GENOMIC DNA]</scope>
</reference>
<dbReference type="SUPFAM" id="SSF57667">
    <property type="entry name" value="beta-beta-alpha zinc fingers"/>
    <property type="match status" value="1"/>
</dbReference>
<proteinExistence type="inferred from homology"/>
<reference evidence="14" key="2">
    <citation type="submission" date="2025-08" db="UniProtKB">
        <authorList>
            <consortium name="Ensembl"/>
        </authorList>
    </citation>
    <scope>IDENTIFICATION</scope>
</reference>
<dbReference type="PROSITE" id="PS50157">
    <property type="entry name" value="ZINC_FINGER_C2H2_2"/>
    <property type="match status" value="2"/>
</dbReference>
<dbReference type="InterPro" id="IPR050589">
    <property type="entry name" value="Ikaros_C2H2-ZF"/>
</dbReference>
<reference evidence="14" key="3">
    <citation type="submission" date="2025-09" db="UniProtKB">
        <authorList>
            <consortium name="Ensembl"/>
        </authorList>
    </citation>
    <scope>IDENTIFICATION</scope>
</reference>
<feature type="domain" description="C2H2-type" evidence="13">
    <location>
        <begin position="44"/>
        <end position="71"/>
    </location>
</feature>
<dbReference type="GO" id="GO:0003677">
    <property type="term" value="F:DNA binding"/>
    <property type="evidence" value="ECO:0007669"/>
    <property type="project" value="UniProtKB-KW"/>
</dbReference>
<name>H2XN46_CIOIN</name>
<evidence type="ECO:0000256" key="10">
    <source>
        <dbReference type="ARBA" id="ARBA00043251"/>
    </source>
</evidence>
<evidence type="ECO:0000256" key="3">
    <source>
        <dbReference type="ARBA" id="ARBA00022737"/>
    </source>
</evidence>
<dbReference type="SMART" id="SM00355">
    <property type="entry name" value="ZnF_C2H2"/>
    <property type="match status" value="3"/>
</dbReference>
<evidence type="ECO:0000313" key="14">
    <source>
        <dbReference type="Ensembl" id="ENSCINP00000031079.1"/>
    </source>
</evidence>
<dbReference type="PANTHER" id="PTHR24404">
    <property type="entry name" value="ZINC FINGER PROTEIN"/>
    <property type="match status" value="1"/>
</dbReference>
<evidence type="ECO:0000256" key="6">
    <source>
        <dbReference type="ARBA" id="ARBA00023125"/>
    </source>
</evidence>
<evidence type="ECO:0000256" key="11">
    <source>
        <dbReference type="PROSITE-ProRule" id="PRU00042"/>
    </source>
</evidence>
<comment type="similarity">
    <text evidence="8">Belongs to the Ikaros C2H2-type zinc-finger protein family.</text>
</comment>
<feature type="compositionally biased region" description="Low complexity" evidence="12">
    <location>
        <begin position="257"/>
        <end position="267"/>
    </location>
</feature>
<comment type="subcellular location">
    <subcellularLocation>
        <location evidence="1">Nucleus</location>
    </subcellularLocation>
</comment>
<keyword evidence="4 11" id="KW-0863">Zinc-finger</keyword>
<accession>H2XN46</accession>
<dbReference type="HOGENOM" id="CLU_895840_0_0_1"/>
<evidence type="ECO:0000256" key="4">
    <source>
        <dbReference type="ARBA" id="ARBA00022771"/>
    </source>
</evidence>
<evidence type="ECO:0000256" key="5">
    <source>
        <dbReference type="ARBA" id="ARBA00022833"/>
    </source>
</evidence>
<dbReference type="InParanoid" id="H2XN46"/>
<dbReference type="InterPro" id="IPR036236">
    <property type="entry name" value="Znf_C2H2_sf"/>
</dbReference>
<keyword evidence="6" id="KW-0238">DNA-binding</keyword>
<dbReference type="Proteomes" id="UP000008144">
    <property type="component" value="Unassembled WGS sequence"/>
</dbReference>
<dbReference type="GeneTree" id="ENSGT00710000108187"/>
<dbReference type="GO" id="GO:0008270">
    <property type="term" value="F:zinc ion binding"/>
    <property type="evidence" value="ECO:0007669"/>
    <property type="project" value="UniProtKB-KW"/>
</dbReference>
<protein>
    <recommendedName>
        <fullName evidence="9">Zinc finger protein Pegasus</fullName>
    </recommendedName>
    <alternativeName>
        <fullName evidence="10">Ikaros family zinc finger protein 5</fullName>
    </alternativeName>
</protein>
<evidence type="ECO:0000256" key="1">
    <source>
        <dbReference type="ARBA" id="ARBA00004123"/>
    </source>
</evidence>
<feature type="region of interest" description="Disordered" evidence="12">
    <location>
        <begin position="254"/>
        <end position="311"/>
    </location>
</feature>